<comment type="catalytic activity">
    <reaction evidence="9">
        <text>adenosine(37) in tRNA + dimethylallyl diphosphate = N(6)-dimethylallyladenosine(37) in tRNA + diphosphate</text>
        <dbReference type="Rhea" id="RHEA:26482"/>
        <dbReference type="Rhea" id="RHEA-COMP:10162"/>
        <dbReference type="Rhea" id="RHEA-COMP:10375"/>
        <dbReference type="ChEBI" id="CHEBI:33019"/>
        <dbReference type="ChEBI" id="CHEBI:57623"/>
        <dbReference type="ChEBI" id="CHEBI:74411"/>
        <dbReference type="ChEBI" id="CHEBI:74415"/>
        <dbReference type="EC" id="2.5.1.75"/>
    </reaction>
</comment>
<keyword evidence="8" id="KW-0460">Magnesium</keyword>
<reference evidence="10" key="1">
    <citation type="submission" date="2018-05" db="EMBL/GenBank/DDBJ databases">
        <authorList>
            <person name="Lanie J.A."/>
            <person name="Ng W.-L."/>
            <person name="Kazmierczak K.M."/>
            <person name="Andrzejewski T.M."/>
            <person name="Davidsen T.M."/>
            <person name="Wayne K.J."/>
            <person name="Tettelin H."/>
            <person name="Glass J.I."/>
            <person name="Rusch D."/>
            <person name="Podicherti R."/>
            <person name="Tsui H.-C.T."/>
            <person name="Winkler M.E."/>
        </authorList>
    </citation>
    <scope>NUCLEOTIDE SEQUENCE</scope>
</reference>
<evidence type="ECO:0000256" key="3">
    <source>
        <dbReference type="ARBA" id="ARBA00012665"/>
    </source>
</evidence>
<evidence type="ECO:0000256" key="7">
    <source>
        <dbReference type="ARBA" id="ARBA00022840"/>
    </source>
</evidence>
<proteinExistence type="inferred from homology"/>
<name>A0A381QG62_9ZZZZ</name>
<dbReference type="Gene3D" id="3.40.50.300">
    <property type="entry name" value="P-loop containing nucleotide triphosphate hydrolases"/>
    <property type="match status" value="1"/>
</dbReference>
<sequence length="310" mass="35112">MEKILTIIGPTASGKTSLAVESAKLLEGEVIGLDSRQIYEGMPLGTAQPTKNEMAGIPHHLFGFRDPSEPISAGEYAKLVRAKVKDIQGKGKSPIICGGAGLYYRALSKGIFEGSVSDLPTRGRLEQAYEDDPVALYERLQAIDPDYADIVHMNNKKRLVRALEIYEATGKPPSEHFRDQENNPVDTLDLFTILLNWERSILTQRIAQRTQEMLDNGWIEEVETLLKKQKDKGNSFPALNSIGYRQIQAYLNGDMTQDEMKEEIMIRTRQFSRRQVQWFKKEKIDLIVEMGNLDQQRLPEILHCIFMASA</sequence>
<dbReference type="SUPFAM" id="SSF52540">
    <property type="entry name" value="P-loop containing nucleoside triphosphate hydrolases"/>
    <property type="match status" value="1"/>
</dbReference>
<keyword evidence="4" id="KW-0808">Transferase</keyword>
<dbReference type="GO" id="GO:0052381">
    <property type="term" value="F:tRNA dimethylallyltransferase activity"/>
    <property type="evidence" value="ECO:0007669"/>
    <property type="project" value="UniProtKB-EC"/>
</dbReference>
<accession>A0A381QG62</accession>
<evidence type="ECO:0000256" key="5">
    <source>
        <dbReference type="ARBA" id="ARBA00022694"/>
    </source>
</evidence>
<evidence type="ECO:0000256" key="4">
    <source>
        <dbReference type="ARBA" id="ARBA00022679"/>
    </source>
</evidence>
<keyword evidence="6" id="KW-0547">Nucleotide-binding</keyword>
<dbReference type="InterPro" id="IPR018022">
    <property type="entry name" value="IPT"/>
</dbReference>
<keyword evidence="5" id="KW-0819">tRNA processing</keyword>
<evidence type="ECO:0000256" key="8">
    <source>
        <dbReference type="ARBA" id="ARBA00022842"/>
    </source>
</evidence>
<dbReference type="NCBIfam" id="TIGR00174">
    <property type="entry name" value="miaA"/>
    <property type="match status" value="1"/>
</dbReference>
<dbReference type="Pfam" id="PF01715">
    <property type="entry name" value="IPPT"/>
    <property type="match status" value="1"/>
</dbReference>
<comment type="similarity">
    <text evidence="2">Belongs to the IPP transferase family.</text>
</comment>
<dbReference type="PANTHER" id="PTHR11088:SF60">
    <property type="entry name" value="TRNA DIMETHYLALLYLTRANSFERASE"/>
    <property type="match status" value="1"/>
</dbReference>
<dbReference type="HAMAP" id="MF_00185">
    <property type="entry name" value="IPP_trans"/>
    <property type="match status" value="1"/>
</dbReference>
<protein>
    <recommendedName>
        <fullName evidence="3">tRNA dimethylallyltransferase</fullName>
        <ecNumber evidence="3">2.5.1.75</ecNumber>
    </recommendedName>
</protein>
<dbReference type="GO" id="GO:0005524">
    <property type="term" value="F:ATP binding"/>
    <property type="evidence" value="ECO:0007669"/>
    <property type="project" value="UniProtKB-KW"/>
</dbReference>
<evidence type="ECO:0000256" key="6">
    <source>
        <dbReference type="ARBA" id="ARBA00022741"/>
    </source>
</evidence>
<dbReference type="InterPro" id="IPR027417">
    <property type="entry name" value="P-loop_NTPase"/>
</dbReference>
<dbReference type="EMBL" id="UINC01001349">
    <property type="protein sequence ID" value="SUZ78315.1"/>
    <property type="molecule type" value="Genomic_DNA"/>
</dbReference>
<dbReference type="GO" id="GO:0006400">
    <property type="term" value="P:tRNA modification"/>
    <property type="evidence" value="ECO:0007669"/>
    <property type="project" value="TreeGrafter"/>
</dbReference>
<organism evidence="10">
    <name type="scientific">marine metagenome</name>
    <dbReference type="NCBI Taxonomy" id="408172"/>
    <lineage>
        <taxon>unclassified sequences</taxon>
        <taxon>metagenomes</taxon>
        <taxon>ecological metagenomes</taxon>
    </lineage>
</organism>
<gene>
    <name evidence="10" type="ORF">METZ01_LOCUS31169</name>
</gene>
<dbReference type="EC" id="2.5.1.75" evidence="3"/>
<dbReference type="PANTHER" id="PTHR11088">
    <property type="entry name" value="TRNA DIMETHYLALLYLTRANSFERASE"/>
    <property type="match status" value="1"/>
</dbReference>
<evidence type="ECO:0000256" key="9">
    <source>
        <dbReference type="ARBA" id="ARBA00049563"/>
    </source>
</evidence>
<comment type="cofactor">
    <cofactor evidence="1">
        <name>Mg(2+)</name>
        <dbReference type="ChEBI" id="CHEBI:18420"/>
    </cofactor>
</comment>
<dbReference type="Gene3D" id="1.10.20.140">
    <property type="match status" value="1"/>
</dbReference>
<evidence type="ECO:0000313" key="10">
    <source>
        <dbReference type="EMBL" id="SUZ78315.1"/>
    </source>
</evidence>
<dbReference type="AlphaFoldDB" id="A0A381QG62"/>
<keyword evidence="7" id="KW-0067">ATP-binding</keyword>
<dbReference type="InterPro" id="IPR039657">
    <property type="entry name" value="Dimethylallyltransferase"/>
</dbReference>
<evidence type="ECO:0000256" key="2">
    <source>
        <dbReference type="ARBA" id="ARBA00005842"/>
    </source>
</evidence>
<evidence type="ECO:0000256" key="1">
    <source>
        <dbReference type="ARBA" id="ARBA00001946"/>
    </source>
</evidence>